<evidence type="ECO:0000313" key="2">
    <source>
        <dbReference type="Proteomes" id="UP000246171"/>
    </source>
</evidence>
<sequence>MASDCFCLPSISNGAPFFACLVDEAGPHRPNDALPAEPVRPLKRRKSGRPCVTRFSLSVSPSVRLHCGFLSQSSTLLH</sequence>
<dbReference type="Proteomes" id="UP000246171">
    <property type="component" value="Unassembled WGS sequence"/>
</dbReference>
<proteinExistence type="predicted"/>
<dbReference type="EMBL" id="MSFU01000008">
    <property type="protein sequence ID" value="PWY76544.1"/>
    <property type="molecule type" value="Genomic_DNA"/>
</dbReference>
<dbReference type="RefSeq" id="XP_025389534.1">
    <property type="nucleotide sequence ID" value="XM_025526907.1"/>
</dbReference>
<name>A0A317VQ95_ASPEC</name>
<dbReference type="GeneID" id="37048869"/>
<accession>A0A317VQ95</accession>
<dbReference type="AlphaFoldDB" id="A0A317VQ95"/>
<evidence type="ECO:0000313" key="1">
    <source>
        <dbReference type="EMBL" id="PWY76544.1"/>
    </source>
</evidence>
<gene>
    <name evidence="1" type="ORF">BO83DRAFT_232371</name>
</gene>
<comment type="caution">
    <text evidence="1">The sequence shown here is derived from an EMBL/GenBank/DDBJ whole genome shotgun (WGS) entry which is preliminary data.</text>
</comment>
<protein>
    <submittedName>
        <fullName evidence="1">Uncharacterized protein</fullName>
    </submittedName>
</protein>
<dbReference type="VEuPathDB" id="FungiDB:BO83DRAFT_232371"/>
<keyword evidence="2" id="KW-1185">Reference proteome</keyword>
<reference evidence="1" key="1">
    <citation type="submission" date="2016-12" db="EMBL/GenBank/DDBJ databases">
        <title>The genomes of Aspergillus section Nigri reveals drivers in fungal speciation.</title>
        <authorList>
            <consortium name="DOE Joint Genome Institute"/>
            <person name="Vesth T.C."/>
            <person name="Nybo J."/>
            <person name="Theobald S."/>
            <person name="Brandl J."/>
            <person name="Frisvad J.C."/>
            <person name="Nielsen K.F."/>
            <person name="Lyhne E.K."/>
            <person name="Kogle M.E."/>
            <person name="Kuo A."/>
            <person name="Riley R."/>
            <person name="Clum A."/>
            <person name="Nolan M."/>
            <person name="Lipzen A."/>
            <person name="Salamov A."/>
            <person name="Henrissat B."/>
            <person name="Wiebenga A."/>
            <person name="De vries R.P."/>
            <person name="Grigoriev I.V."/>
            <person name="Mortensen U.H."/>
            <person name="Andersen M.R."/>
            <person name="Baker S.E."/>
        </authorList>
    </citation>
    <scope>NUCLEOTIDE SEQUENCE</scope>
    <source>
        <strain evidence="1">CBS 122712</strain>
    </source>
</reference>
<organism evidence="1 2">
    <name type="scientific">Aspergillus eucalypticola (strain CBS 122712 / IBT 29274)</name>
    <dbReference type="NCBI Taxonomy" id="1448314"/>
    <lineage>
        <taxon>Eukaryota</taxon>
        <taxon>Fungi</taxon>
        <taxon>Dikarya</taxon>
        <taxon>Ascomycota</taxon>
        <taxon>Pezizomycotina</taxon>
        <taxon>Eurotiomycetes</taxon>
        <taxon>Eurotiomycetidae</taxon>
        <taxon>Eurotiales</taxon>
        <taxon>Aspergillaceae</taxon>
        <taxon>Aspergillus</taxon>
        <taxon>Aspergillus subgen. Circumdati</taxon>
    </lineage>
</organism>